<name>A0A0P0CGH1_9FLAO</name>
<dbReference type="AlphaFoldDB" id="A0A0P0CGH1"/>
<organism evidence="1 2">
    <name type="scientific">Pseudalgibacter alginicilyticus</name>
    <dbReference type="NCBI Taxonomy" id="1736674"/>
    <lineage>
        <taxon>Bacteria</taxon>
        <taxon>Pseudomonadati</taxon>
        <taxon>Bacteroidota</taxon>
        <taxon>Flavobacteriia</taxon>
        <taxon>Flavobacteriales</taxon>
        <taxon>Flavobacteriaceae</taxon>
        <taxon>Pseudalgibacter</taxon>
    </lineage>
</organism>
<sequence>MYRIGSILKNNTSLEGKVLGKALSEKTNYSGSYDEIETASYTILNINFGIIFYNKHGETILKLVIENIMNAHYSTYANWSNLPTKGVIFM</sequence>
<dbReference type="EMBL" id="CP012898">
    <property type="protein sequence ID" value="ALJ05287.1"/>
    <property type="molecule type" value="Genomic_DNA"/>
</dbReference>
<reference evidence="1 2" key="1">
    <citation type="submission" date="2015-10" db="EMBL/GenBank/DDBJ databases">
        <authorList>
            <person name="Gilbert D.G."/>
        </authorList>
    </citation>
    <scope>NUCLEOTIDE SEQUENCE [LARGE SCALE GENOMIC DNA]</scope>
    <source>
        <strain evidence="2">HZ-22</strain>
    </source>
</reference>
<dbReference type="KEGG" id="ahz:APS56_09195"/>
<dbReference type="RefSeq" id="WP_054727414.1">
    <property type="nucleotide sequence ID" value="NZ_CP012898.1"/>
</dbReference>
<evidence type="ECO:0000313" key="1">
    <source>
        <dbReference type="EMBL" id="ALJ05287.1"/>
    </source>
</evidence>
<proteinExistence type="predicted"/>
<gene>
    <name evidence="1" type="ORF">APS56_09195</name>
</gene>
<evidence type="ECO:0000313" key="2">
    <source>
        <dbReference type="Proteomes" id="UP000057981"/>
    </source>
</evidence>
<dbReference type="Proteomes" id="UP000057981">
    <property type="component" value="Chromosome"/>
</dbReference>
<dbReference type="OrthoDB" id="1440611at2"/>
<accession>A0A0P0CGH1</accession>
<dbReference type="STRING" id="1736674.APS56_09195"/>
<protein>
    <submittedName>
        <fullName evidence="1">Uncharacterized protein</fullName>
    </submittedName>
</protein>
<keyword evidence="2" id="KW-1185">Reference proteome</keyword>